<sequence>METAPTVVVADRAAYLEAVEQVRTAAAAYYGDGTSALDDDAFDRLMRGIAAYEAAHPEDLVPQSPTGLVAAGAVPDGDVVHTVPMLSLGNVFGKEDLERWGAGLARRLGAEPRGFHVGPKIDGLAVAAYYTDGKLTRLVTRGNGITGEDVSHAAGTIDGLPDTLAEPVSIEVRGEIVLTNEQFEQANRIRAEHNEPVFSNPRNAAAGTLRATGRAYTIPLSCYAYTLLPAPDAPDDHGYAQRTHSELMAALGDLGLRTVADTPVGARTVDSLDAALAYVDTVAAQRRELPLGIDGVVVKADHPEDQQAAGSGSRAPRWAVAYKFPAVEKTTRIVEVTWATGRTGFLAPRAQLEPVDIAGVTVVFATLHSPGMITKLDLRIGDTVTVRRAGDVIPYVVGPVVALRTGDETPIDLPECCPGCGGGIDTTQERWRCVQGRACDLSRSVEYAVGRDQLDIEGIGPKIVLRLVADGAVADIADLFTLTREQLVAATGSEKNADKILANIAAAKERPLSRVFCALGVRGTGRSMSRRIARHFGTMAAIQAADAEGLQQVDGIGPEKAAMLLTELAELAPVIGKLIAAGVNQDEPRPAGPAQDPNSDPDSDPDSGAAAATPLPLAGMTVVATGSMTGPLAELSRTAVNELIERAGGRAGSSVSKSTGMLVAGANAGSKKAKAESLGIPVVTPEEFAETVAGYLA</sequence>
<dbReference type="Gene3D" id="1.10.287.610">
    <property type="entry name" value="Helix hairpin bin"/>
    <property type="match status" value="1"/>
</dbReference>
<keyword evidence="6 10" id="KW-0460">Magnesium</keyword>
<feature type="binding site" evidence="10">
    <location>
        <position position="175"/>
    </location>
    <ligand>
        <name>NAD(+)</name>
        <dbReference type="ChEBI" id="CHEBI:57540"/>
    </ligand>
</feature>
<feature type="compositionally biased region" description="Low complexity" evidence="11">
    <location>
        <begin position="606"/>
        <end position="615"/>
    </location>
</feature>
<dbReference type="Pfam" id="PF01653">
    <property type="entry name" value="DNA_ligase_aden"/>
    <property type="match status" value="1"/>
</dbReference>
<evidence type="ECO:0000256" key="9">
    <source>
        <dbReference type="ARBA" id="ARBA00034005"/>
    </source>
</evidence>
<dbReference type="InterPro" id="IPR010994">
    <property type="entry name" value="RuvA_2-like"/>
</dbReference>
<dbReference type="Pfam" id="PF00533">
    <property type="entry name" value="BRCT"/>
    <property type="match status" value="1"/>
</dbReference>
<dbReference type="InterPro" id="IPR013840">
    <property type="entry name" value="DNAligase_N"/>
</dbReference>
<dbReference type="PROSITE" id="PS50172">
    <property type="entry name" value="BRCT"/>
    <property type="match status" value="1"/>
</dbReference>
<comment type="cofactor">
    <cofactor evidence="10">
        <name>Mg(2+)</name>
        <dbReference type="ChEBI" id="CHEBI:18420"/>
    </cofactor>
    <cofactor evidence="10">
        <name>Mn(2+)</name>
        <dbReference type="ChEBI" id="CHEBI:29035"/>
    </cofactor>
</comment>
<evidence type="ECO:0000256" key="3">
    <source>
        <dbReference type="ARBA" id="ARBA00022723"/>
    </source>
</evidence>
<feature type="binding site" evidence="10">
    <location>
        <position position="299"/>
    </location>
    <ligand>
        <name>NAD(+)</name>
        <dbReference type="ChEBI" id="CHEBI:57540"/>
    </ligand>
</feature>
<comment type="function">
    <text evidence="10">DNA ligase that catalyzes the formation of phosphodiester linkages between 5'-phosphoryl and 3'-hydroxyl groups in double-stranded DNA using NAD as a coenzyme and as the energy source for the reaction. It is essential for DNA replication and repair of damaged DNA.</text>
</comment>
<dbReference type="CDD" id="cd17748">
    <property type="entry name" value="BRCT_DNA_ligase_like"/>
    <property type="match status" value="1"/>
</dbReference>
<dbReference type="InterPro" id="IPR036420">
    <property type="entry name" value="BRCT_dom_sf"/>
</dbReference>
<dbReference type="SUPFAM" id="SSF56091">
    <property type="entry name" value="DNA ligase/mRNA capping enzyme, catalytic domain"/>
    <property type="match status" value="1"/>
</dbReference>
<feature type="binding site" evidence="10">
    <location>
        <position position="141"/>
    </location>
    <ligand>
        <name>NAD(+)</name>
        <dbReference type="ChEBI" id="CHEBI:57540"/>
    </ligand>
</feature>
<evidence type="ECO:0000256" key="6">
    <source>
        <dbReference type="ARBA" id="ARBA00022842"/>
    </source>
</evidence>
<dbReference type="HAMAP" id="MF_01588">
    <property type="entry name" value="DNA_ligase_A"/>
    <property type="match status" value="1"/>
</dbReference>
<dbReference type="InterPro" id="IPR004150">
    <property type="entry name" value="NAD_DNA_ligase_OB"/>
</dbReference>
<dbReference type="InterPro" id="IPR001679">
    <property type="entry name" value="DNA_ligase"/>
</dbReference>
<dbReference type="PROSITE" id="PS01055">
    <property type="entry name" value="DNA_LIGASE_N1"/>
    <property type="match status" value="1"/>
</dbReference>
<dbReference type="NCBIfam" id="TIGR00575">
    <property type="entry name" value="dnlj"/>
    <property type="match status" value="1"/>
</dbReference>
<dbReference type="EC" id="6.5.1.2" evidence="10"/>
<evidence type="ECO:0000256" key="11">
    <source>
        <dbReference type="SAM" id="MobiDB-lite"/>
    </source>
</evidence>
<keyword evidence="1 10" id="KW-0436">Ligase</keyword>
<comment type="similarity">
    <text evidence="10">Belongs to the NAD-dependent DNA ligase family. LigA subfamily.</text>
</comment>
<protein>
    <recommendedName>
        <fullName evidence="10">DNA ligase</fullName>
        <ecNumber evidence="10">6.5.1.2</ecNumber>
    </recommendedName>
    <alternativeName>
        <fullName evidence="10">Polydeoxyribonucleotide synthase [NAD(+)]</fullName>
    </alternativeName>
</protein>
<dbReference type="Pfam" id="PF03120">
    <property type="entry name" value="OB_DNA_ligase"/>
    <property type="match status" value="1"/>
</dbReference>
<feature type="domain" description="BRCT" evidence="12">
    <location>
        <begin position="612"/>
        <end position="692"/>
    </location>
</feature>
<dbReference type="SUPFAM" id="SSF47781">
    <property type="entry name" value="RuvA domain 2-like"/>
    <property type="match status" value="1"/>
</dbReference>
<dbReference type="Gene3D" id="2.40.50.140">
    <property type="entry name" value="Nucleic acid-binding proteins"/>
    <property type="match status" value="1"/>
</dbReference>
<keyword evidence="5 10" id="KW-0862">Zinc</keyword>
<dbReference type="SMART" id="SM00532">
    <property type="entry name" value="LIGANc"/>
    <property type="match status" value="1"/>
</dbReference>
<dbReference type="PIRSF" id="PIRSF001604">
    <property type="entry name" value="LigA"/>
    <property type="match status" value="1"/>
</dbReference>
<feature type="binding site" evidence="10">
    <location>
        <begin position="87"/>
        <end position="88"/>
    </location>
    <ligand>
        <name>NAD(+)</name>
        <dbReference type="ChEBI" id="CHEBI:57540"/>
    </ligand>
</feature>
<evidence type="ECO:0000256" key="2">
    <source>
        <dbReference type="ARBA" id="ARBA00022705"/>
    </source>
</evidence>
<feature type="active site" description="N6-AMP-lysine intermediate" evidence="10">
    <location>
        <position position="120"/>
    </location>
</feature>
<dbReference type="Pfam" id="PF12826">
    <property type="entry name" value="HHH_2"/>
    <property type="match status" value="1"/>
</dbReference>
<comment type="caution">
    <text evidence="10">Lacks conserved residue(s) required for the propagation of feature annotation.</text>
</comment>
<evidence type="ECO:0000256" key="1">
    <source>
        <dbReference type="ARBA" id="ARBA00022598"/>
    </source>
</evidence>
<keyword evidence="10" id="KW-0464">Manganese</keyword>
<reference evidence="13 14" key="1">
    <citation type="submission" date="2024-06" db="EMBL/GenBank/DDBJ databases">
        <title>The Natural Products Discovery Center: Release of the First 8490 Sequenced Strains for Exploring Actinobacteria Biosynthetic Diversity.</title>
        <authorList>
            <person name="Kalkreuter E."/>
            <person name="Kautsar S.A."/>
            <person name="Yang D."/>
            <person name="Bader C.D."/>
            <person name="Teijaro C.N."/>
            <person name="Fluegel L."/>
            <person name="Davis C.M."/>
            <person name="Simpson J.R."/>
            <person name="Lauterbach L."/>
            <person name="Steele A.D."/>
            <person name="Gui C."/>
            <person name="Meng S."/>
            <person name="Li G."/>
            <person name="Viehrig K."/>
            <person name="Ye F."/>
            <person name="Su P."/>
            <person name="Kiefer A.F."/>
            <person name="Nichols A."/>
            <person name="Cepeda A.J."/>
            <person name="Yan W."/>
            <person name="Fan B."/>
            <person name="Jiang Y."/>
            <person name="Adhikari A."/>
            <person name="Zheng C.-J."/>
            <person name="Schuster L."/>
            <person name="Cowan T.M."/>
            <person name="Smanski M.J."/>
            <person name="Chevrette M.G."/>
            <person name="De Carvalho L.P.S."/>
            <person name="Shen B."/>
        </authorList>
    </citation>
    <scope>NUCLEOTIDE SEQUENCE [LARGE SCALE GENOMIC DNA]</scope>
    <source>
        <strain evidence="13 14">NPDC048946</strain>
    </source>
</reference>
<comment type="catalytic activity">
    <reaction evidence="9 10">
        <text>NAD(+) + (deoxyribonucleotide)n-3'-hydroxyl + 5'-phospho-(deoxyribonucleotide)m = (deoxyribonucleotide)n+m + AMP + beta-nicotinamide D-nucleotide.</text>
        <dbReference type="EC" id="6.5.1.2"/>
    </reaction>
</comment>
<feature type="binding site" evidence="10">
    <location>
        <begin position="39"/>
        <end position="43"/>
    </location>
    <ligand>
        <name>NAD(+)</name>
        <dbReference type="ChEBI" id="CHEBI:57540"/>
    </ligand>
</feature>
<gene>
    <name evidence="10 13" type="primary">ligA</name>
    <name evidence="13" type="ORF">AB0C36_29415</name>
</gene>
<keyword evidence="7 10" id="KW-0520">NAD</keyword>
<dbReference type="NCBIfam" id="NF005932">
    <property type="entry name" value="PRK07956.1"/>
    <property type="match status" value="1"/>
</dbReference>
<dbReference type="InterPro" id="IPR041663">
    <property type="entry name" value="DisA/LigA_HHH"/>
</dbReference>
<dbReference type="Proteomes" id="UP001551482">
    <property type="component" value="Unassembled WGS sequence"/>
</dbReference>
<feature type="binding site" evidence="10">
    <location>
        <position position="420"/>
    </location>
    <ligand>
        <name>Zn(2+)</name>
        <dbReference type="ChEBI" id="CHEBI:29105"/>
    </ligand>
</feature>
<proteinExistence type="inferred from homology"/>
<keyword evidence="14" id="KW-1185">Reference proteome</keyword>
<evidence type="ECO:0000256" key="4">
    <source>
        <dbReference type="ARBA" id="ARBA00022763"/>
    </source>
</evidence>
<organism evidence="13 14">
    <name type="scientific">Streptodolium elevatio</name>
    <dbReference type="NCBI Taxonomy" id="3157996"/>
    <lineage>
        <taxon>Bacteria</taxon>
        <taxon>Bacillati</taxon>
        <taxon>Actinomycetota</taxon>
        <taxon>Actinomycetes</taxon>
        <taxon>Kitasatosporales</taxon>
        <taxon>Streptomycetaceae</taxon>
        <taxon>Streptodolium</taxon>
    </lineage>
</organism>
<dbReference type="SUPFAM" id="SSF50249">
    <property type="entry name" value="Nucleic acid-binding proteins"/>
    <property type="match status" value="1"/>
</dbReference>
<feature type="region of interest" description="Disordered" evidence="11">
    <location>
        <begin position="584"/>
        <end position="615"/>
    </location>
</feature>
<keyword evidence="4 10" id="KW-0227">DNA damage</keyword>
<evidence type="ECO:0000256" key="5">
    <source>
        <dbReference type="ARBA" id="ARBA00022833"/>
    </source>
</evidence>
<evidence type="ECO:0000259" key="12">
    <source>
        <dbReference type="PROSITE" id="PS50172"/>
    </source>
</evidence>
<dbReference type="InterPro" id="IPR018239">
    <property type="entry name" value="DNA_ligase_AS"/>
</dbReference>
<name>A0ABV3DPD4_9ACTN</name>
<evidence type="ECO:0000256" key="10">
    <source>
        <dbReference type="HAMAP-Rule" id="MF_01588"/>
    </source>
</evidence>
<dbReference type="GO" id="GO:0003911">
    <property type="term" value="F:DNA ligase (NAD+) activity"/>
    <property type="evidence" value="ECO:0007669"/>
    <property type="project" value="UniProtKB-EC"/>
</dbReference>
<accession>A0ABV3DPD4</accession>
<evidence type="ECO:0000313" key="14">
    <source>
        <dbReference type="Proteomes" id="UP001551482"/>
    </source>
</evidence>
<dbReference type="InterPro" id="IPR001357">
    <property type="entry name" value="BRCT_dom"/>
</dbReference>
<feature type="binding site" evidence="10">
    <location>
        <position position="439"/>
    </location>
    <ligand>
        <name>Zn(2+)</name>
        <dbReference type="ChEBI" id="CHEBI:29105"/>
    </ligand>
</feature>
<keyword evidence="8 10" id="KW-0234">DNA repair</keyword>
<dbReference type="SMART" id="SM00292">
    <property type="entry name" value="BRCT"/>
    <property type="match status" value="1"/>
</dbReference>
<dbReference type="Gene3D" id="3.40.50.10190">
    <property type="entry name" value="BRCT domain"/>
    <property type="match status" value="1"/>
</dbReference>
<dbReference type="SUPFAM" id="SSF52113">
    <property type="entry name" value="BRCT domain"/>
    <property type="match status" value="1"/>
</dbReference>
<keyword evidence="3 10" id="KW-0479">Metal-binding</keyword>
<evidence type="ECO:0000256" key="8">
    <source>
        <dbReference type="ARBA" id="ARBA00023204"/>
    </source>
</evidence>
<comment type="caution">
    <text evidence="13">The sequence shown here is derived from an EMBL/GenBank/DDBJ whole genome shotgun (WGS) entry which is preliminary data.</text>
</comment>
<dbReference type="Gene3D" id="1.10.150.20">
    <property type="entry name" value="5' to 3' exonuclease, C-terminal subdomain"/>
    <property type="match status" value="2"/>
</dbReference>
<dbReference type="CDD" id="cd00114">
    <property type="entry name" value="LIGANc"/>
    <property type="match status" value="1"/>
</dbReference>
<dbReference type="EMBL" id="JBEZFP010000094">
    <property type="protein sequence ID" value="MEU8137620.1"/>
    <property type="molecule type" value="Genomic_DNA"/>
</dbReference>
<dbReference type="InterPro" id="IPR013839">
    <property type="entry name" value="DNAligase_adenylation"/>
</dbReference>
<dbReference type="Pfam" id="PF14520">
    <property type="entry name" value="HHH_5"/>
    <property type="match status" value="1"/>
</dbReference>
<dbReference type="InterPro" id="IPR012340">
    <property type="entry name" value="NA-bd_OB-fold"/>
</dbReference>
<evidence type="ECO:0000256" key="7">
    <source>
        <dbReference type="ARBA" id="ARBA00023027"/>
    </source>
</evidence>
<evidence type="ECO:0000313" key="13">
    <source>
        <dbReference type="EMBL" id="MEU8137620.1"/>
    </source>
</evidence>
<dbReference type="RefSeq" id="WP_358359786.1">
    <property type="nucleotide sequence ID" value="NZ_JBEZFP010000094.1"/>
</dbReference>
<feature type="binding site" evidence="10">
    <location>
        <position position="417"/>
    </location>
    <ligand>
        <name>Zn(2+)</name>
        <dbReference type="ChEBI" id="CHEBI:29105"/>
    </ligand>
</feature>
<feature type="binding site" evidence="10">
    <location>
        <position position="323"/>
    </location>
    <ligand>
        <name>NAD(+)</name>
        <dbReference type="ChEBI" id="CHEBI:57540"/>
    </ligand>
</feature>
<dbReference type="Gene3D" id="3.30.470.30">
    <property type="entry name" value="DNA ligase/mRNA capping enzyme"/>
    <property type="match status" value="1"/>
</dbReference>
<keyword evidence="2 10" id="KW-0235">DNA replication</keyword>